<accession>C4XQJ4</accession>
<proteinExistence type="predicted"/>
<dbReference type="Proteomes" id="UP000009071">
    <property type="component" value="Chromosome"/>
</dbReference>
<dbReference type="EMBL" id="AP010904">
    <property type="protein sequence ID" value="BAH75359.1"/>
    <property type="molecule type" value="Genomic_DNA"/>
</dbReference>
<dbReference type="AlphaFoldDB" id="C4XQJ4"/>
<name>C4XQJ4_SOLM1</name>
<reference evidence="1 2" key="1">
    <citation type="journal article" date="2009" name="Genome Res.">
        <title>Whole genome sequence of Desulfovibrio magneticus strain RS-1 revealed common gene clusters in magnetotactic bacteria.</title>
        <authorList>
            <person name="Nakazawa H."/>
            <person name="Arakaki A."/>
            <person name="Narita-Yamada S."/>
            <person name="Yashiro I."/>
            <person name="Jinno K."/>
            <person name="Aoki N."/>
            <person name="Tsuruyama A."/>
            <person name="Okamura Y."/>
            <person name="Tanikawa S."/>
            <person name="Fujita N."/>
            <person name="Takeyama H."/>
            <person name="Matsunaga T."/>
        </authorList>
    </citation>
    <scope>NUCLEOTIDE SEQUENCE [LARGE SCALE GENOMIC DNA]</scope>
    <source>
        <strain evidence="2">ATCC 700980 / DSM 13731 / RS-1</strain>
    </source>
</reference>
<keyword evidence="2" id="KW-1185">Reference proteome</keyword>
<dbReference type="KEGG" id="dma:DMR_18680"/>
<evidence type="ECO:0000313" key="2">
    <source>
        <dbReference type="Proteomes" id="UP000009071"/>
    </source>
</evidence>
<organism evidence="1 2">
    <name type="scientific">Solidesulfovibrio magneticus (strain ATCC 700980 / DSM 13731 / RS-1)</name>
    <name type="common">Desulfovibrio magneticus</name>
    <dbReference type="NCBI Taxonomy" id="573370"/>
    <lineage>
        <taxon>Bacteria</taxon>
        <taxon>Pseudomonadati</taxon>
        <taxon>Thermodesulfobacteriota</taxon>
        <taxon>Desulfovibrionia</taxon>
        <taxon>Desulfovibrionales</taxon>
        <taxon>Desulfovibrionaceae</taxon>
        <taxon>Solidesulfovibrio</taxon>
    </lineage>
</organism>
<sequence>MACPDLGGQMHAIIRTTKGRRHEVNFDGLETTATIVLGEEVVEIVMEARQHFTPEHKQPLAVLNIPRSIFDVALSEGVRTGFKHPGAFLKLVKADE</sequence>
<protein>
    <submittedName>
        <fullName evidence="1">Uncharacterized protein</fullName>
    </submittedName>
</protein>
<dbReference type="STRING" id="573370.DMR_18680"/>
<evidence type="ECO:0000313" key="1">
    <source>
        <dbReference type="EMBL" id="BAH75359.1"/>
    </source>
</evidence>
<gene>
    <name evidence="1" type="ordered locus">DMR_18680</name>
</gene>
<dbReference type="HOGENOM" id="CLU_2355175_0_0_7"/>